<dbReference type="CDD" id="cd03357">
    <property type="entry name" value="LbH_MAT_GAT"/>
    <property type="match status" value="1"/>
</dbReference>
<accession>A0A413YW53</accession>
<dbReference type="SUPFAM" id="SSF51161">
    <property type="entry name" value="Trimeric LpxA-like enzymes"/>
    <property type="match status" value="1"/>
</dbReference>
<name>A0A413YW53_9FIRM</name>
<gene>
    <name evidence="4" type="ORF">DW856_17585</name>
</gene>
<dbReference type="PROSITE" id="PS00101">
    <property type="entry name" value="HEXAPEP_TRANSFERASES"/>
    <property type="match status" value="1"/>
</dbReference>
<dbReference type="EMBL" id="QSHO01000021">
    <property type="protein sequence ID" value="RHC13311.1"/>
    <property type="molecule type" value="Genomic_DNA"/>
</dbReference>
<dbReference type="AlphaFoldDB" id="A0A413YW53"/>
<dbReference type="RefSeq" id="WP_118599203.1">
    <property type="nucleotide sequence ID" value="NZ_QSHO01000021.1"/>
</dbReference>
<dbReference type="InterPro" id="IPR001451">
    <property type="entry name" value="Hexapep"/>
</dbReference>
<dbReference type="Pfam" id="PF00132">
    <property type="entry name" value="Hexapep"/>
    <property type="match status" value="1"/>
</dbReference>
<keyword evidence="2 4" id="KW-0808">Transferase</keyword>
<evidence type="ECO:0000256" key="1">
    <source>
        <dbReference type="ARBA" id="ARBA00007274"/>
    </source>
</evidence>
<evidence type="ECO:0000313" key="5">
    <source>
        <dbReference type="Proteomes" id="UP000283513"/>
    </source>
</evidence>
<evidence type="ECO:0000313" key="4">
    <source>
        <dbReference type="EMBL" id="RHC13311.1"/>
    </source>
</evidence>
<dbReference type="PANTHER" id="PTHR23416">
    <property type="entry name" value="SIALIC ACID SYNTHASE-RELATED"/>
    <property type="match status" value="1"/>
</dbReference>
<comment type="similarity">
    <text evidence="1">Belongs to the transferase hexapeptide repeat family.</text>
</comment>
<reference evidence="4 5" key="1">
    <citation type="submission" date="2018-08" db="EMBL/GenBank/DDBJ databases">
        <title>A genome reference for cultivated species of the human gut microbiota.</title>
        <authorList>
            <person name="Zou Y."/>
            <person name="Xue W."/>
            <person name="Luo G."/>
        </authorList>
    </citation>
    <scope>NUCLEOTIDE SEQUENCE [LARGE SCALE GENOMIC DNA]</scope>
    <source>
        <strain evidence="4 5">AM37-1AC</strain>
    </source>
</reference>
<protein>
    <submittedName>
        <fullName evidence="4">Sugar O-acetyltransferase</fullName>
    </submittedName>
</protein>
<evidence type="ECO:0000256" key="3">
    <source>
        <dbReference type="ARBA" id="ARBA00022737"/>
    </source>
</evidence>
<sequence length="197" mass="21793">MTYEEYLNNMKPGYIVDAGSEEHLVMHELSQRALKITMELNNKYHTKEEIVQLMSELTGQKIDESFGMFPPFYTDCGQNIHMGKNVFINAGCKFQDQGGIYIEDGVLIGHNAVLATINHMEDSEKRAGMIFQPIHIEKNVWLGANVTVLPGVTIGEGSIIAAGAVVTKDVPANMIVAGVPAKVIRKIKKDTMRCVAR</sequence>
<dbReference type="InterPro" id="IPR018357">
    <property type="entry name" value="Hexapep_transf_CS"/>
</dbReference>
<dbReference type="PANTHER" id="PTHR23416:SF23">
    <property type="entry name" value="ACETYLTRANSFERASE C18B11.09C-RELATED"/>
    <property type="match status" value="1"/>
</dbReference>
<dbReference type="InterPro" id="IPR011004">
    <property type="entry name" value="Trimer_LpxA-like_sf"/>
</dbReference>
<evidence type="ECO:0000256" key="2">
    <source>
        <dbReference type="ARBA" id="ARBA00022679"/>
    </source>
</evidence>
<dbReference type="GO" id="GO:0008374">
    <property type="term" value="F:O-acyltransferase activity"/>
    <property type="evidence" value="ECO:0007669"/>
    <property type="project" value="TreeGrafter"/>
</dbReference>
<organism evidence="4 5">
    <name type="scientific">Roseburia intestinalis</name>
    <dbReference type="NCBI Taxonomy" id="166486"/>
    <lineage>
        <taxon>Bacteria</taxon>
        <taxon>Bacillati</taxon>
        <taxon>Bacillota</taxon>
        <taxon>Clostridia</taxon>
        <taxon>Lachnospirales</taxon>
        <taxon>Lachnospiraceae</taxon>
        <taxon>Roseburia</taxon>
    </lineage>
</organism>
<comment type="caution">
    <text evidence="4">The sequence shown here is derived from an EMBL/GenBank/DDBJ whole genome shotgun (WGS) entry which is preliminary data.</text>
</comment>
<proteinExistence type="inferred from homology"/>
<dbReference type="InterPro" id="IPR051159">
    <property type="entry name" value="Hexapeptide_acetyltransf"/>
</dbReference>
<dbReference type="Proteomes" id="UP000283513">
    <property type="component" value="Unassembled WGS sequence"/>
</dbReference>
<keyword evidence="3" id="KW-0677">Repeat</keyword>
<dbReference type="Gene3D" id="2.160.10.10">
    <property type="entry name" value="Hexapeptide repeat proteins"/>
    <property type="match status" value="1"/>
</dbReference>